<evidence type="ECO:0000256" key="5">
    <source>
        <dbReference type="ARBA" id="ARBA00023004"/>
    </source>
</evidence>
<evidence type="ECO:0000256" key="4">
    <source>
        <dbReference type="ARBA" id="ARBA00023002"/>
    </source>
</evidence>
<dbReference type="Proteomes" id="UP001234989">
    <property type="component" value="Chromosome 9"/>
</dbReference>
<evidence type="ECO:0000256" key="8">
    <source>
        <dbReference type="RuleBase" id="RU000461"/>
    </source>
</evidence>
<dbReference type="PANTHER" id="PTHR47955:SF8">
    <property type="entry name" value="CYTOCHROME P450 71D11-LIKE"/>
    <property type="match status" value="1"/>
</dbReference>
<name>A0AAF0UJ29_SOLVR</name>
<dbReference type="FunFam" id="1.10.630.10:FF:000043">
    <property type="entry name" value="Cytochrome P450 99A2"/>
    <property type="match status" value="1"/>
</dbReference>
<dbReference type="InterPro" id="IPR036396">
    <property type="entry name" value="Cyt_P450_sf"/>
</dbReference>
<dbReference type="InterPro" id="IPR001128">
    <property type="entry name" value="Cyt_P450"/>
</dbReference>
<dbReference type="PANTHER" id="PTHR47955">
    <property type="entry name" value="CYTOCHROME P450 FAMILY 71 PROTEIN"/>
    <property type="match status" value="1"/>
</dbReference>
<dbReference type="PRINTS" id="PR00463">
    <property type="entry name" value="EP450I"/>
</dbReference>
<dbReference type="InterPro" id="IPR002401">
    <property type="entry name" value="Cyt_P450_E_grp-I"/>
</dbReference>
<dbReference type="Pfam" id="PF00067">
    <property type="entry name" value="p450"/>
    <property type="match status" value="1"/>
</dbReference>
<comment type="cofactor">
    <cofactor evidence="7">
        <name>heme</name>
        <dbReference type="ChEBI" id="CHEBI:30413"/>
    </cofactor>
</comment>
<dbReference type="InterPro" id="IPR017972">
    <property type="entry name" value="Cyt_P450_CS"/>
</dbReference>
<evidence type="ECO:0000313" key="11">
    <source>
        <dbReference type="Proteomes" id="UP001234989"/>
    </source>
</evidence>
<keyword evidence="11" id="KW-1185">Reference proteome</keyword>
<evidence type="ECO:0000256" key="9">
    <source>
        <dbReference type="SAM" id="SignalP"/>
    </source>
</evidence>
<feature type="signal peptide" evidence="9">
    <location>
        <begin position="1"/>
        <end position="20"/>
    </location>
</feature>
<reference evidence="10" key="1">
    <citation type="submission" date="2023-08" db="EMBL/GenBank/DDBJ databases">
        <title>A de novo genome assembly of Solanum verrucosum Schlechtendal, a Mexican diploid species geographically isolated from the other diploid A-genome species in potato relatives.</title>
        <authorList>
            <person name="Hosaka K."/>
        </authorList>
    </citation>
    <scope>NUCLEOTIDE SEQUENCE</scope>
    <source>
        <tissue evidence="10">Young leaves</tissue>
    </source>
</reference>
<accession>A0AAF0UJ29</accession>
<dbReference type="GO" id="GO:0005506">
    <property type="term" value="F:iron ion binding"/>
    <property type="evidence" value="ECO:0007669"/>
    <property type="project" value="InterPro"/>
</dbReference>
<evidence type="ECO:0000256" key="1">
    <source>
        <dbReference type="ARBA" id="ARBA00010617"/>
    </source>
</evidence>
<gene>
    <name evidence="10" type="ORF">MTR67_040748</name>
</gene>
<protein>
    <recommendedName>
        <fullName evidence="12">Cytochrome P450</fullName>
    </recommendedName>
</protein>
<evidence type="ECO:0000256" key="6">
    <source>
        <dbReference type="ARBA" id="ARBA00023033"/>
    </source>
</evidence>
<dbReference type="GO" id="GO:0004497">
    <property type="term" value="F:monooxygenase activity"/>
    <property type="evidence" value="ECO:0007669"/>
    <property type="project" value="UniProtKB-KW"/>
</dbReference>
<evidence type="ECO:0000256" key="3">
    <source>
        <dbReference type="ARBA" id="ARBA00022723"/>
    </source>
</evidence>
<proteinExistence type="inferred from homology"/>
<keyword evidence="4 8" id="KW-0560">Oxidoreductase</keyword>
<evidence type="ECO:0000313" key="10">
    <source>
        <dbReference type="EMBL" id="WMV47363.1"/>
    </source>
</evidence>
<keyword evidence="5 7" id="KW-0408">Iron</keyword>
<dbReference type="CDD" id="cd11072">
    <property type="entry name" value="CYP71-like"/>
    <property type="match status" value="1"/>
</dbReference>
<evidence type="ECO:0000256" key="7">
    <source>
        <dbReference type="PIRSR" id="PIRSR602401-1"/>
    </source>
</evidence>
<dbReference type="PROSITE" id="PS00086">
    <property type="entry name" value="CYTOCHROME_P450"/>
    <property type="match status" value="1"/>
</dbReference>
<comment type="similarity">
    <text evidence="1 8">Belongs to the cytochrome P450 family.</text>
</comment>
<dbReference type="GO" id="GO:0020037">
    <property type="term" value="F:heme binding"/>
    <property type="evidence" value="ECO:0007669"/>
    <property type="project" value="InterPro"/>
</dbReference>
<evidence type="ECO:0008006" key="12">
    <source>
        <dbReference type="Google" id="ProtNLM"/>
    </source>
</evidence>
<dbReference type="AlphaFoldDB" id="A0AAF0UJ29"/>
<dbReference type="Gene3D" id="1.10.630.10">
    <property type="entry name" value="Cytochrome P450"/>
    <property type="match status" value="1"/>
</dbReference>
<dbReference type="SUPFAM" id="SSF48264">
    <property type="entry name" value="Cytochrome P450"/>
    <property type="match status" value="1"/>
</dbReference>
<keyword evidence="6 8" id="KW-0503">Monooxygenase</keyword>
<dbReference type="PRINTS" id="PR00385">
    <property type="entry name" value="P450"/>
</dbReference>
<evidence type="ECO:0000256" key="2">
    <source>
        <dbReference type="ARBA" id="ARBA00022617"/>
    </source>
</evidence>
<keyword evidence="9" id="KW-0732">Signal</keyword>
<sequence>MELTILLCALFLVLPLLVTKWYKECNSNKKLPPGPWKLPFIGNLHHLVDWQSSELLPHRTLAKLASKYGDLMHMKLGEREAIVVSSPQMVREVMRKHDLNFSNRPTLLVGTEMLYDHADIGFCNYGDFWKQMRKICIQELLSHKNIQSFYPNMLNEITNLVTSIKSSASEGSTSSPINMTETLSLYTNSIICKASVGRACKNQGSLIEIIRTVAASAGVFDLADLFPSMKMIHFISGLKYKLRKMHDEVDVLLEEIINEHEFQNSETSEEDIVDVLLRLQKSQDFSIPITRDNIKAIIIDLFVGGSTTSASTMEWAFSELMKNPEIMKKAQDEVREVFKGKETTINQADVQKLKYIKMVVKETVRFHPLAPLLAPRESREECEINGYVIPKGTMALVNFWAISRDPNYWQNPEIFDPERFNDSHLDFIGAHFEFTPFGTGRRICPGLSFSMATVELSIALLLYHFDWKLPNGMNPHELDMTEKFGNTLERKNNLFLIPSPYVRA</sequence>
<feature type="binding site" description="axial binding residue" evidence="7">
    <location>
        <position position="444"/>
    </location>
    <ligand>
        <name>heme</name>
        <dbReference type="ChEBI" id="CHEBI:30413"/>
    </ligand>
    <ligandPart>
        <name>Fe</name>
        <dbReference type="ChEBI" id="CHEBI:18248"/>
    </ligandPart>
</feature>
<dbReference type="EMBL" id="CP133620">
    <property type="protein sequence ID" value="WMV47363.1"/>
    <property type="molecule type" value="Genomic_DNA"/>
</dbReference>
<feature type="chain" id="PRO_5042188336" description="Cytochrome P450" evidence="9">
    <location>
        <begin position="21"/>
        <end position="504"/>
    </location>
</feature>
<keyword evidence="3 7" id="KW-0479">Metal-binding</keyword>
<keyword evidence="2 7" id="KW-0349">Heme</keyword>
<organism evidence="10 11">
    <name type="scientific">Solanum verrucosum</name>
    <dbReference type="NCBI Taxonomy" id="315347"/>
    <lineage>
        <taxon>Eukaryota</taxon>
        <taxon>Viridiplantae</taxon>
        <taxon>Streptophyta</taxon>
        <taxon>Embryophyta</taxon>
        <taxon>Tracheophyta</taxon>
        <taxon>Spermatophyta</taxon>
        <taxon>Magnoliopsida</taxon>
        <taxon>eudicotyledons</taxon>
        <taxon>Gunneridae</taxon>
        <taxon>Pentapetalae</taxon>
        <taxon>asterids</taxon>
        <taxon>lamiids</taxon>
        <taxon>Solanales</taxon>
        <taxon>Solanaceae</taxon>
        <taxon>Solanoideae</taxon>
        <taxon>Solaneae</taxon>
        <taxon>Solanum</taxon>
    </lineage>
</organism>
<dbReference type="GO" id="GO:0016705">
    <property type="term" value="F:oxidoreductase activity, acting on paired donors, with incorporation or reduction of molecular oxygen"/>
    <property type="evidence" value="ECO:0007669"/>
    <property type="project" value="InterPro"/>
</dbReference>